<reference evidence="3" key="1">
    <citation type="journal article" date="2019" name="Int. J. Syst. Evol. Microbiol.">
        <title>The Global Catalogue of Microorganisms (GCM) 10K type strain sequencing project: providing services to taxonomists for standard genome sequencing and annotation.</title>
        <authorList>
            <consortium name="The Broad Institute Genomics Platform"/>
            <consortium name="The Broad Institute Genome Sequencing Center for Infectious Disease"/>
            <person name="Wu L."/>
            <person name="Ma J."/>
        </authorList>
    </citation>
    <scope>NUCLEOTIDE SEQUENCE [LARGE SCALE GENOMIC DNA]</scope>
    <source>
        <strain evidence="3">JCM 16540</strain>
    </source>
</reference>
<proteinExistence type="predicted"/>
<feature type="domain" description="Mycothiol-dependent maleylpyruvate isomerase metal-binding" evidence="1">
    <location>
        <begin position="15"/>
        <end position="158"/>
    </location>
</feature>
<dbReference type="Pfam" id="PF11716">
    <property type="entry name" value="MDMPI_N"/>
    <property type="match status" value="1"/>
</dbReference>
<keyword evidence="2" id="KW-0413">Isomerase</keyword>
<keyword evidence="3" id="KW-1185">Reference proteome</keyword>
<comment type="caution">
    <text evidence="2">The sequence shown here is derived from an EMBL/GenBank/DDBJ whole genome shotgun (WGS) entry which is preliminary data.</text>
</comment>
<dbReference type="Gene3D" id="1.20.120.450">
    <property type="entry name" value="dinb family like domain"/>
    <property type="match status" value="1"/>
</dbReference>
<organism evidence="2 3">
    <name type="scientific">Microlunatus spumicola</name>
    <dbReference type="NCBI Taxonomy" id="81499"/>
    <lineage>
        <taxon>Bacteria</taxon>
        <taxon>Bacillati</taxon>
        <taxon>Actinomycetota</taxon>
        <taxon>Actinomycetes</taxon>
        <taxon>Propionibacteriales</taxon>
        <taxon>Propionibacteriaceae</taxon>
        <taxon>Microlunatus</taxon>
    </lineage>
</organism>
<dbReference type="SUPFAM" id="SSF109854">
    <property type="entry name" value="DinB/YfiT-like putative metalloenzymes"/>
    <property type="match status" value="1"/>
</dbReference>
<sequence length="223" mass="23593">MLSVPHDEGRAAFLDALDGFVGAVRPLDDRALLAASRCWGWCVVDVVTHVRLGLEEVASCLLTAGTDLQAPDRDAATYWETQPAGGDELAGILALRRVASATHAPTGALPPLRTVADALTTRVASLEDGALGFQGWVLTTGDLLATWAVELAVHQLDLGRDLEVARPPARALAVGRRTVEALLGCPVPVEDDEDALLLATGRRAPTLGERDRLGPYAERLPAL</sequence>
<dbReference type="EMBL" id="BAAAYR010000004">
    <property type="protein sequence ID" value="GAA3570252.1"/>
    <property type="molecule type" value="Genomic_DNA"/>
</dbReference>
<evidence type="ECO:0000259" key="1">
    <source>
        <dbReference type="Pfam" id="PF11716"/>
    </source>
</evidence>
<dbReference type="InterPro" id="IPR024344">
    <property type="entry name" value="MDMPI_metal-binding"/>
</dbReference>
<dbReference type="InterPro" id="IPR034660">
    <property type="entry name" value="DinB/YfiT-like"/>
</dbReference>
<accession>A0ABP6XP15</accession>
<gene>
    <name evidence="2" type="ORF">GCM10022197_28330</name>
</gene>
<dbReference type="RefSeq" id="WP_204913284.1">
    <property type="nucleotide sequence ID" value="NZ_BAAAYR010000004.1"/>
</dbReference>
<evidence type="ECO:0000313" key="3">
    <source>
        <dbReference type="Proteomes" id="UP001500767"/>
    </source>
</evidence>
<protein>
    <submittedName>
        <fullName evidence="2">Maleylpyruvate isomerase N-terminal domain-containing protein</fullName>
    </submittedName>
</protein>
<dbReference type="GO" id="GO:0016853">
    <property type="term" value="F:isomerase activity"/>
    <property type="evidence" value="ECO:0007669"/>
    <property type="project" value="UniProtKB-KW"/>
</dbReference>
<name>A0ABP6XP15_9ACTN</name>
<evidence type="ECO:0000313" key="2">
    <source>
        <dbReference type="EMBL" id="GAA3570252.1"/>
    </source>
</evidence>
<dbReference type="Proteomes" id="UP001500767">
    <property type="component" value="Unassembled WGS sequence"/>
</dbReference>